<name>A0A4R5VFB2_9BACT</name>
<dbReference type="PROSITE" id="PS51257">
    <property type="entry name" value="PROKAR_LIPOPROTEIN"/>
    <property type="match status" value="1"/>
</dbReference>
<dbReference type="Proteomes" id="UP000295438">
    <property type="component" value="Unassembled WGS sequence"/>
</dbReference>
<organism evidence="1 2">
    <name type="scientific">Algoriphagus formosus</name>
    <dbReference type="NCBI Taxonomy" id="2007308"/>
    <lineage>
        <taxon>Bacteria</taxon>
        <taxon>Pseudomonadati</taxon>
        <taxon>Bacteroidota</taxon>
        <taxon>Cytophagia</taxon>
        <taxon>Cytophagales</taxon>
        <taxon>Cyclobacteriaceae</taxon>
        <taxon>Algoriphagus</taxon>
    </lineage>
</organism>
<evidence type="ECO:0000313" key="1">
    <source>
        <dbReference type="EMBL" id="TDK51235.1"/>
    </source>
</evidence>
<protein>
    <submittedName>
        <fullName evidence="1">Uncharacterized protein</fullName>
    </submittedName>
</protein>
<accession>A0A4R5VFB2</accession>
<dbReference type="AlphaFoldDB" id="A0A4R5VFB2"/>
<sequence length="66" mass="7047">MKKLSLEMLRLSTDEVLERSQMKKITGGYGGGVGCLDMKCGSKHPGNVCCAQTSCSDLTSGFCKLN</sequence>
<keyword evidence="2" id="KW-1185">Reference proteome</keyword>
<dbReference type="EMBL" id="SMUW01000010">
    <property type="protein sequence ID" value="TDK51235.1"/>
    <property type="molecule type" value="Genomic_DNA"/>
</dbReference>
<evidence type="ECO:0000313" key="2">
    <source>
        <dbReference type="Proteomes" id="UP000295438"/>
    </source>
</evidence>
<gene>
    <name evidence="1" type="ORF">E1898_00140</name>
</gene>
<comment type="caution">
    <text evidence="1">The sequence shown here is derived from an EMBL/GenBank/DDBJ whole genome shotgun (WGS) entry which is preliminary data.</text>
</comment>
<reference evidence="1 2" key="1">
    <citation type="submission" date="2019-03" db="EMBL/GenBank/DDBJ databases">
        <title>Algoriphagus aquimaris sp. nov., isolated form marine sediment in Pohang, Korea.</title>
        <authorList>
            <person name="Kim J."/>
            <person name="Yoon S.-H."/>
            <person name="Lee S.-S."/>
        </authorList>
    </citation>
    <scope>NUCLEOTIDE SEQUENCE [LARGE SCALE GENOMIC DNA]</scope>
    <source>
        <strain evidence="1 2">F21</strain>
    </source>
</reference>
<proteinExistence type="predicted"/>